<accession>A0A385II66</accession>
<name>A0A385II66_9CAUD</name>
<evidence type="ECO:0000313" key="2">
    <source>
        <dbReference type="Proteomes" id="UP000264229"/>
    </source>
</evidence>
<sequence length="49" mass="5143">MVQGGSATSNRNNKTAQSLKKLGLVQFNAGLGWSLTPTGVLQLNELKGN</sequence>
<dbReference type="Proteomes" id="UP000264229">
    <property type="component" value="Segment"/>
</dbReference>
<dbReference type="RefSeq" id="YP_010659689.1">
    <property type="nucleotide sequence ID" value="NC_070871.1"/>
</dbReference>
<dbReference type="GeneID" id="77935674"/>
<reference evidence="2" key="1">
    <citation type="submission" date="2018-08" db="EMBL/GenBank/DDBJ databases">
        <authorList>
            <person name="Chaudhary N."/>
            <person name="Taneja N."/>
        </authorList>
    </citation>
    <scope>NUCLEOTIDE SEQUENCE [LARGE SCALE GENOMIC DNA]</scope>
</reference>
<dbReference type="KEGG" id="vg:77935674"/>
<dbReference type="EMBL" id="MH733496">
    <property type="protein sequence ID" value="AXY82550.1"/>
    <property type="molecule type" value="Genomic_DNA"/>
</dbReference>
<proteinExistence type="predicted"/>
<organism evidence="1 2">
    <name type="scientific">Escherichia phage PGN829.1</name>
    <dbReference type="NCBI Taxonomy" id="2315696"/>
    <lineage>
        <taxon>Viruses</taxon>
        <taxon>Duplodnaviria</taxon>
        <taxon>Heunggongvirae</taxon>
        <taxon>Uroviricota</taxon>
        <taxon>Caudoviricetes</taxon>
        <taxon>Schitoviridae</taxon>
        <taxon>Enquatrovirinae</taxon>
        <taxon>Gamaleyavirus</taxon>
        <taxon>Gamaleyavirus Pgn8291</taxon>
    </lineage>
</organism>
<keyword evidence="2" id="KW-1185">Reference proteome</keyword>
<protein>
    <submittedName>
        <fullName evidence="1">Uncharacterized protein</fullName>
    </submittedName>
</protein>
<evidence type="ECO:0000313" key="1">
    <source>
        <dbReference type="EMBL" id="AXY82550.1"/>
    </source>
</evidence>